<accession>A0ABZ2PV78</accession>
<evidence type="ECO:0008006" key="4">
    <source>
        <dbReference type="Google" id="ProtNLM"/>
    </source>
</evidence>
<protein>
    <recommendedName>
        <fullName evidence="4">Transposase</fullName>
    </recommendedName>
</protein>
<keyword evidence="3" id="KW-1185">Reference proteome</keyword>
<proteinExistence type="predicted"/>
<reference evidence="2 3" key="1">
    <citation type="submission" date="2020-09" db="EMBL/GenBank/DDBJ databases">
        <title>Genome sequences of Mycetohabitans spp.</title>
        <authorList>
            <person name="Carter M.E."/>
            <person name="Carpenter S.C.D."/>
            <person name="Bogdanove A.J."/>
        </authorList>
    </citation>
    <scope>NUCLEOTIDE SEQUENCE [LARGE SCALE GENOMIC DNA]</scope>
    <source>
        <strain evidence="2 3">B12</strain>
    </source>
</reference>
<feature type="region of interest" description="Disordered" evidence="1">
    <location>
        <begin position="33"/>
        <end position="55"/>
    </location>
</feature>
<organism evidence="2 3">
    <name type="scientific">Mycetohabitans rhizoxinica</name>
    <dbReference type="NCBI Taxonomy" id="412963"/>
    <lineage>
        <taxon>Bacteria</taxon>
        <taxon>Pseudomonadati</taxon>
        <taxon>Pseudomonadota</taxon>
        <taxon>Betaproteobacteria</taxon>
        <taxon>Burkholderiales</taxon>
        <taxon>Burkholderiaceae</taxon>
        <taxon>Mycetohabitans</taxon>
    </lineage>
</organism>
<dbReference type="Proteomes" id="UP001493153">
    <property type="component" value="Chromosome"/>
</dbReference>
<feature type="compositionally biased region" description="Basic residues" evidence="1">
    <location>
        <begin position="46"/>
        <end position="55"/>
    </location>
</feature>
<dbReference type="RefSeq" id="WP_237070679.1">
    <property type="nucleotide sequence ID" value="NZ_CP062176.1"/>
</dbReference>
<sequence length="55" mass="6020">MNLILWRRADAAHLPERKTDLLFGDEANWGLKKAGSGGHPTTAATNKRRSCCVPS</sequence>
<evidence type="ECO:0000313" key="2">
    <source>
        <dbReference type="EMBL" id="WXK39009.1"/>
    </source>
</evidence>
<dbReference type="EMBL" id="CP062176">
    <property type="protein sequence ID" value="WXK39009.1"/>
    <property type="molecule type" value="Genomic_DNA"/>
</dbReference>
<name>A0ABZ2PV78_9BURK</name>
<gene>
    <name evidence="2" type="ORF">IHE29_06830</name>
</gene>
<evidence type="ECO:0000256" key="1">
    <source>
        <dbReference type="SAM" id="MobiDB-lite"/>
    </source>
</evidence>
<evidence type="ECO:0000313" key="3">
    <source>
        <dbReference type="Proteomes" id="UP001493153"/>
    </source>
</evidence>